<reference evidence="3" key="1">
    <citation type="submission" date="2023-03" db="EMBL/GenBank/DDBJ databases">
        <title>Massive genome expansion in bonnet fungi (Mycena s.s.) driven by repeated elements and novel gene families across ecological guilds.</title>
        <authorList>
            <consortium name="Lawrence Berkeley National Laboratory"/>
            <person name="Harder C.B."/>
            <person name="Miyauchi S."/>
            <person name="Viragh M."/>
            <person name="Kuo A."/>
            <person name="Thoen E."/>
            <person name="Andreopoulos B."/>
            <person name="Lu D."/>
            <person name="Skrede I."/>
            <person name="Drula E."/>
            <person name="Henrissat B."/>
            <person name="Morin E."/>
            <person name="Kohler A."/>
            <person name="Barry K."/>
            <person name="LaButti K."/>
            <person name="Morin E."/>
            <person name="Salamov A."/>
            <person name="Lipzen A."/>
            <person name="Mereny Z."/>
            <person name="Hegedus B."/>
            <person name="Baldrian P."/>
            <person name="Stursova M."/>
            <person name="Weitz H."/>
            <person name="Taylor A."/>
            <person name="Grigoriev I.V."/>
            <person name="Nagy L.G."/>
            <person name="Martin F."/>
            <person name="Kauserud H."/>
        </authorList>
    </citation>
    <scope>NUCLEOTIDE SEQUENCE</scope>
    <source>
        <strain evidence="3">CBHHK067</strain>
    </source>
</reference>
<keyword evidence="4" id="KW-1185">Reference proteome</keyword>
<accession>A0AAD7GZP1</accession>
<evidence type="ECO:0000256" key="1">
    <source>
        <dbReference type="SAM" id="MobiDB-lite"/>
    </source>
</evidence>
<name>A0AAD7GZP1_MYCRO</name>
<dbReference type="CDD" id="cd04435">
    <property type="entry name" value="DEP_fRom2"/>
    <property type="match status" value="1"/>
</dbReference>
<dbReference type="AlphaFoldDB" id="A0AAD7GZP1"/>
<protein>
    <submittedName>
        <fullName evidence="3">Dbl homology domain-containing protein</fullName>
    </submittedName>
</protein>
<evidence type="ECO:0000313" key="4">
    <source>
        <dbReference type="Proteomes" id="UP001221757"/>
    </source>
</evidence>
<dbReference type="EMBL" id="JARKIE010000003">
    <property type="protein sequence ID" value="KAJ7708867.1"/>
    <property type="molecule type" value="Genomic_DNA"/>
</dbReference>
<dbReference type="PANTHER" id="PTHR46572:SF1">
    <property type="entry name" value="RHO1 GUANINE NUCLEOTIDE EXCHANGE FACTOR TUS1"/>
    <property type="match status" value="1"/>
</dbReference>
<feature type="domain" description="DH" evidence="2">
    <location>
        <begin position="313"/>
        <end position="500"/>
    </location>
</feature>
<sequence length="791" mass="90167">MTVSLQSVFHSSADHEEGTTFLVPKTDPPKSHALPGSDNQFGFDPIQVFPNNITERLCNTQADPRTDPFFSFGESSSNVAGPSNVSRSPTDLLQVISNYNENEGGLVELHDDEEEEYWDEEEEDETRFINFSLLSHVAVQFRDKVPRGTHVKGSIPYPCAFTGKDVVTTIQAQIQRDLAINHGISTNDRRAALQVARSLQSQLFFYEVEWGGRVLQDGVEDVYMFLDDLEGPSDSVPDREELPTAVVTMLTKCYSPSCGEGLPCYSYSCPSKGNSIIFQIPGPSEAPAGPVREAWIKTVPREVIVSLPDSEINRQMIIHKLISKEEQYLQDLDIVESVFIRPLRAANPPVIAPTHKLEDFIDEVFGNIMDLRECNRRLLEVVYVRQREQAPVIQRIGDIFLDAATEFRLAYPIYVGHHPLAEKRMKEELDANPQFRLFIERCSRNSARTGSRLDLKHFLNRPSEHLQKYPVLLEAIYHETAMGNPDADYLLEAIGAIKNLQSVAQLRTFQTAMGKGTPGKWEWHDLVSPEIRQEMRKEAKRQSIIFELIKGEMAYVKDLENIEIMYIRPLRNADPPIVPTERLDQFIKDVFHNFAHLHAHHHSLIEKLHEIQREQHPRIRSITEPVLDAALNFREAYLDYIPNYPIAAYRIDDEMANNPAFKAFVEISIRHPDAHRLDMKSFINRSTPRLLRYELLLKGILEETPLDHADRYLIPQLLEIIKALEKESEPGVRSAKQKVKLWRYNSNITFKPSESRASRIAGNERADVEAKKAAQEGSTADTSVPPMYRGV</sequence>
<feature type="compositionally biased region" description="Polar residues" evidence="1">
    <location>
        <begin position="1"/>
        <end position="10"/>
    </location>
</feature>
<dbReference type="SUPFAM" id="SSF48065">
    <property type="entry name" value="DBL homology domain (DH-domain)"/>
    <property type="match status" value="2"/>
</dbReference>
<proteinExistence type="predicted"/>
<organism evidence="3 4">
    <name type="scientific">Mycena rosella</name>
    <name type="common">Pink bonnet</name>
    <name type="synonym">Agaricus rosellus</name>
    <dbReference type="NCBI Taxonomy" id="1033263"/>
    <lineage>
        <taxon>Eukaryota</taxon>
        <taxon>Fungi</taxon>
        <taxon>Dikarya</taxon>
        <taxon>Basidiomycota</taxon>
        <taxon>Agaricomycotina</taxon>
        <taxon>Agaricomycetes</taxon>
        <taxon>Agaricomycetidae</taxon>
        <taxon>Agaricales</taxon>
        <taxon>Marasmiineae</taxon>
        <taxon>Mycenaceae</taxon>
        <taxon>Mycena</taxon>
    </lineage>
</organism>
<dbReference type="Pfam" id="PF00621">
    <property type="entry name" value="RhoGEF"/>
    <property type="match status" value="2"/>
</dbReference>
<evidence type="ECO:0000259" key="2">
    <source>
        <dbReference type="PROSITE" id="PS50010"/>
    </source>
</evidence>
<feature type="region of interest" description="Disordered" evidence="1">
    <location>
        <begin position="755"/>
        <end position="791"/>
    </location>
</feature>
<dbReference type="InterPro" id="IPR000219">
    <property type="entry name" value="DH_dom"/>
</dbReference>
<dbReference type="Proteomes" id="UP001221757">
    <property type="component" value="Unassembled WGS sequence"/>
</dbReference>
<feature type="compositionally biased region" description="Basic and acidic residues" evidence="1">
    <location>
        <begin position="755"/>
        <end position="774"/>
    </location>
</feature>
<dbReference type="Gene3D" id="1.20.900.10">
    <property type="entry name" value="Dbl homology (DH) domain"/>
    <property type="match status" value="2"/>
</dbReference>
<evidence type="ECO:0000313" key="3">
    <source>
        <dbReference type="EMBL" id="KAJ7708867.1"/>
    </source>
</evidence>
<comment type="caution">
    <text evidence="3">The sequence shown here is derived from an EMBL/GenBank/DDBJ whole genome shotgun (WGS) entry which is preliminary data.</text>
</comment>
<dbReference type="SMART" id="SM00325">
    <property type="entry name" value="RhoGEF"/>
    <property type="match status" value="2"/>
</dbReference>
<dbReference type="CDD" id="cd00160">
    <property type="entry name" value="RhoGEF"/>
    <property type="match status" value="1"/>
</dbReference>
<dbReference type="InterPro" id="IPR052233">
    <property type="entry name" value="Rho-type_GEFs"/>
</dbReference>
<dbReference type="PANTHER" id="PTHR46572">
    <property type="entry name" value="RHO1 GDP-GTP EXCHANGE PROTEIN 1-RELATED"/>
    <property type="match status" value="1"/>
</dbReference>
<feature type="region of interest" description="Disordered" evidence="1">
    <location>
        <begin position="1"/>
        <end position="39"/>
    </location>
</feature>
<feature type="domain" description="DH" evidence="2">
    <location>
        <begin position="540"/>
        <end position="731"/>
    </location>
</feature>
<dbReference type="GO" id="GO:0005085">
    <property type="term" value="F:guanyl-nucleotide exchange factor activity"/>
    <property type="evidence" value="ECO:0007669"/>
    <property type="project" value="InterPro"/>
</dbReference>
<dbReference type="InterPro" id="IPR035899">
    <property type="entry name" value="DBL_dom_sf"/>
</dbReference>
<gene>
    <name evidence="3" type="ORF">B0H17DRAFT_999957</name>
</gene>
<dbReference type="PROSITE" id="PS50010">
    <property type="entry name" value="DH_2"/>
    <property type="match status" value="2"/>
</dbReference>